<evidence type="ECO:0000256" key="4">
    <source>
        <dbReference type="PROSITE-ProRule" id="PRU00409"/>
    </source>
</evidence>
<dbReference type="InterPro" id="IPR011761">
    <property type="entry name" value="ATP-grasp"/>
</dbReference>
<dbReference type="Gene3D" id="3.40.50.20">
    <property type="match status" value="1"/>
</dbReference>
<evidence type="ECO:0000256" key="1">
    <source>
        <dbReference type="ARBA" id="ARBA00022598"/>
    </source>
</evidence>
<accession>A0A1I6HW17</accession>
<keyword evidence="1" id="KW-0436">Ligase</keyword>
<feature type="domain" description="ATP-grasp" evidence="5">
    <location>
        <begin position="105"/>
        <end position="300"/>
    </location>
</feature>
<reference evidence="6 7" key="1">
    <citation type="submission" date="2016-10" db="EMBL/GenBank/DDBJ databases">
        <authorList>
            <person name="de Groot N.N."/>
        </authorList>
    </citation>
    <scope>NUCLEOTIDE SEQUENCE [LARGE SCALE GENOMIC DNA]</scope>
    <source>
        <strain evidence="6 7">743A</strain>
    </source>
</reference>
<dbReference type="GO" id="GO:0005524">
    <property type="term" value="F:ATP binding"/>
    <property type="evidence" value="ECO:0007669"/>
    <property type="project" value="UniProtKB-UniRule"/>
</dbReference>
<dbReference type="InterPro" id="IPR013815">
    <property type="entry name" value="ATP_grasp_subdomain_1"/>
</dbReference>
<dbReference type="Proteomes" id="UP000199659">
    <property type="component" value="Unassembled WGS sequence"/>
</dbReference>
<dbReference type="AlphaFoldDB" id="A0A1I6HW17"/>
<protein>
    <submittedName>
        <fullName evidence="6">Biotin carboxylase</fullName>
    </submittedName>
</protein>
<dbReference type="Gene3D" id="3.30.1490.20">
    <property type="entry name" value="ATP-grasp fold, A domain"/>
    <property type="match status" value="1"/>
</dbReference>
<keyword evidence="3 4" id="KW-0067">ATP-binding</keyword>
<proteinExistence type="predicted"/>
<dbReference type="RefSeq" id="WP_092558963.1">
    <property type="nucleotide sequence ID" value="NZ_FOYZ01000001.1"/>
</dbReference>
<evidence type="ECO:0000256" key="2">
    <source>
        <dbReference type="ARBA" id="ARBA00022741"/>
    </source>
</evidence>
<name>A0A1I6HW17_9FIRM</name>
<dbReference type="PANTHER" id="PTHR43585:SF2">
    <property type="entry name" value="ATP-GRASP ENZYME FSQD"/>
    <property type="match status" value="1"/>
</dbReference>
<dbReference type="PROSITE" id="PS50975">
    <property type="entry name" value="ATP_GRASP"/>
    <property type="match status" value="1"/>
</dbReference>
<dbReference type="PANTHER" id="PTHR43585">
    <property type="entry name" value="FUMIPYRROLE BIOSYNTHESIS PROTEIN C"/>
    <property type="match status" value="1"/>
</dbReference>
<dbReference type="Gene3D" id="3.30.470.20">
    <property type="entry name" value="ATP-grasp fold, B domain"/>
    <property type="match status" value="1"/>
</dbReference>
<organism evidence="6 7">
    <name type="scientific">Anaeromicropila populeti</name>
    <dbReference type="NCBI Taxonomy" id="37658"/>
    <lineage>
        <taxon>Bacteria</taxon>
        <taxon>Bacillati</taxon>
        <taxon>Bacillota</taxon>
        <taxon>Clostridia</taxon>
        <taxon>Lachnospirales</taxon>
        <taxon>Lachnospiraceae</taxon>
        <taxon>Anaeromicropila</taxon>
    </lineage>
</organism>
<evidence type="ECO:0000313" key="6">
    <source>
        <dbReference type="EMBL" id="SFR58617.1"/>
    </source>
</evidence>
<evidence type="ECO:0000256" key="3">
    <source>
        <dbReference type="ARBA" id="ARBA00022840"/>
    </source>
</evidence>
<evidence type="ECO:0000313" key="7">
    <source>
        <dbReference type="Proteomes" id="UP000199659"/>
    </source>
</evidence>
<dbReference type="EMBL" id="FOYZ01000001">
    <property type="protein sequence ID" value="SFR58617.1"/>
    <property type="molecule type" value="Genomic_DNA"/>
</dbReference>
<dbReference type="GO" id="GO:0046872">
    <property type="term" value="F:metal ion binding"/>
    <property type="evidence" value="ECO:0007669"/>
    <property type="project" value="InterPro"/>
</dbReference>
<sequence>MKKIMIIGVGWEQLPLVHEAKKLGFRTVAVTTWKKELIPADVVYEAEPRDLDGLELIFQKEKPDGIIADECDYSMYAVAWLTEKYNLAGPGLKALTITNNKYLQRDKMKNSNVPQPEFELCWNYEDLQMAAARIGYPVIVKPVDNRGSIGVVQVLEEKELKTAWYLAVSNAHSRMVLVEKFIEGAVVTAEGFYDSEKFHFISVSTKETYPETKNVAKVLYYPGKLHPEKVNEIEAYVKEIVEHCEICFGFTHFEFILEEQTGNIYFVEAANRGGGVFISNLILKSITGIDFNQALIQMAMGEQVKIKFNKEYISKTMMYFLASQGNTSPEQFLEREGDKVLAMHLNPLDTGTQRGMTDARRRTGVILLSGDSFDEIESKAKLVEKEIAQLAEEFIHINKIYEKGDFV</sequence>
<dbReference type="SUPFAM" id="SSF56059">
    <property type="entry name" value="Glutathione synthetase ATP-binding domain-like"/>
    <property type="match status" value="1"/>
</dbReference>
<dbReference type="Pfam" id="PF13535">
    <property type="entry name" value="ATP-grasp_4"/>
    <property type="match status" value="1"/>
</dbReference>
<gene>
    <name evidence="6" type="ORF">SAMN05661086_00344</name>
</gene>
<dbReference type="GO" id="GO:0016874">
    <property type="term" value="F:ligase activity"/>
    <property type="evidence" value="ECO:0007669"/>
    <property type="project" value="UniProtKB-KW"/>
</dbReference>
<dbReference type="STRING" id="37658.SAMN05661086_00344"/>
<dbReference type="SUPFAM" id="SSF52440">
    <property type="entry name" value="PreATP-grasp domain"/>
    <property type="match status" value="1"/>
</dbReference>
<keyword evidence="7" id="KW-1185">Reference proteome</keyword>
<keyword evidence="2 4" id="KW-0547">Nucleotide-binding</keyword>
<evidence type="ECO:0000259" key="5">
    <source>
        <dbReference type="PROSITE" id="PS50975"/>
    </source>
</evidence>
<dbReference type="OrthoDB" id="9803907at2"/>
<dbReference type="InterPro" id="IPR016185">
    <property type="entry name" value="PreATP-grasp_dom_sf"/>
</dbReference>
<dbReference type="InterPro" id="IPR052032">
    <property type="entry name" value="ATP-dep_AA_Ligase"/>
</dbReference>